<evidence type="ECO:0000256" key="1">
    <source>
        <dbReference type="ARBA" id="ARBA00000677"/>
    </source>
</evidence>
<protein>
    <recommendedName>
        <fullName evidence="4 7">Signal peptidase I</fullName>
        <ecNumber evidence="4 7">3.4.21.89</ecNumber>
    </recommendedName>
</protein>
<dbReference type="GO" id="GO:0004252">
    <property type="term" value="F:serine-type endopeptidase activity"/>
    <property type="evidence" value="ECO:0007669"/>
    <property type="project" value="InterPro"/>
</dbReference>
<reference evidence="9" key="2">
    <citation type="submission" date="2021-04" db="EMBL/GenBank/DDBJ databases">
        <authorList>
            <person name="Gilroy R."/>
        </authorList>
    </citation>
    <scope>NUCLEOTIDE SEQUENCE</scope>
    <source>
        <strain evidence="9">ChiHjej10B9-743</strain>
    </source>
</reference>
<reference evidence="9" key="1">
    <citation type="journal article" date="2021" name="PeerJ">
        <title>Extensive microbial diversity within the chicken gut microbiome revealed by metagenomics and culture.</title>
        <authorList>
            <person name="Gilroy R."/>
            <person name="Ravi A."/>
            <person name="Getino M."/>
            <person name="Pursley I."/>
            <person name="Horton D.L."/>
            <person name="Alikhan N.F."/>
            <person name="Baker D."/>
            <person name="Gharbi K."/>
            <person name="Hall N."/>
            <person name="Watson M."/>
            <person name="Adriaenssens E.M."/>
            <person name="Foster-Nyarko E."/>
            <person name="Jarju S."/>
            <person name="Secka A."/>
            <person name="Antonio M."/>
            <person name="Oren A."/>
            <person name="Chaudhuri R.R."/>
            <person name="La Ragione R."/>
            <person name="Hildebrand F."/>
            <person name="Pallen M.J."/>
        </authorList>
    </citation>
    <scope>NUCLEOTIDE SEQUENCE</scope>
    <source>
        <strain evidence="9">ChiHjej10B9-743</strain>
    </source>
</reference>
<feature type="active site" evidence="6">
    <location>
        <position position="46"/>
    </location>
</feature>
<evidence type="ECO:0000313" key="10">
    <source>
        <dbReference type="Proteomes" id="UP000824133"/>
    </source>
</evidence>
<dbReference type="Proteomes" id="UP000824133">
    <property type="component" value="Unassembled WGS sequence"/>
</dbReference>
<dbReference type="GO" id="GO:0009003">
    <property type="term" value="F:signal peptidase activity"/>
    <property type="evidence" value="ECO:0007669"/>
    <property type="project" value="UniProtKB-EC"/>
</dbReference>
<evidence type="ECO:0000256" key="7">
    <source>
        <dbReference type="RuleBase" id="RU362042"/>
    </source>
</evidence>
<evidence type="ECO:0000259" key="8">
    <source>
        <dbReference type="Pfam" id="PF10502"/>
    </source>
</evidence>
<feature type="domain" description="Peptidase S26" evidence="8">
    <location>
        <begin position="21"/>
        <end position="179"/>
    </location>
</feature>
<evidence type="ECO:0000256" key="6">
    <source>
        <dbReference type="PIRSR" id="PIRSR600223-1"/>
    </source>
</evidence>
<dbReference type="InterPro" id="IPR036286">
    <property type="entry name" value="LexA/Signal_pep-like_sf"/>
</dbReference>
<keyword evidence="5 7" id="KW-0378">Hydrolase</keyword>
<evidence type="ECO:0000256" key="4">
    <source>
        <dbReference type="ARBA" id="ARBA00013208"/>
    </source>
</evidence>
<keyword evidence="7" id="KW-0472">Membrane</keyword>
<dbReference type="PROSITE" id="PS00761">
    <property type="entry name" value="SPASE_I_3"/>
    <property type="match status" value="1"/>
</dbReference>
<feature type="transmembrane region" description="Helical" evidence="7">
    <location>
        <begin position="15"/>
        <end position="42"/>
    </location>
</feature>
<gene>
    <name evidence="9" type="primary">lepB</name>
    <name evidence="9" type="ORF">IAA42_06160</name>
</gene>
<comment type="catalytic activity">
    <reaction evidence="1 7">
        <text>Cleavage of hydrophobic, N-terminal signal or leader sequences from secreted and periplasmic proteins.</text>
        <dbReference type="EC" id="3.4.21.89"/>
    </reaction>
</comment>
<dbReference type="Gene3D" id="2.10.109.10">
    <property type="entry name" value="Umud Fragment, subunit A"/>
    <property type="match status" value="1"/>
</dbReference>
<dbReference type="Pfam" id="PF10502">
    <property type="entry name" value="Peptidase_S26"/>
    <property type="match status" value="1"/>
</dbReference>
<proteinExistence type="inferred from homology"/>
<keyword evidence="7" id="KW-1133">Transmembrane helix</keyword>
<comment type="caution">
    <text evidence="9">The sequence shown here is derived from an EMBL/GenBank/DDBJ whole genome shotgun (WGS) entry which is preliminary data.</text>
</comment>
<dbReference type="InterPro" id="IPR019757">
    <property type="entry name" value="Pept_S26A_signal_pept_1_Lys-AS"/>
</dbReference>
<evidence type="ECO:0000256" key="2">
    <source>
        <dbReference type="ARBA" id="ARBA00004401"/>
    </source>
</evidence>
<dbReference type="CDD" id="cd06530">
    <property type="entry name" value="S26_SPase_I"/>
    <property type="match status" value="1"/>
</dbReference>
<name>A0A9D1ZBK4_9ACTN</name>
<dbReference type="PROSITE" id="PS00760">
    <property type="entry name" value="SPASE_I_2"/>
    <property type="match status" value="1"/>
</dbReference>
<comment type="similarity">
    <text evidence="3 7">Belongs to the peptidase S26 family.</text>
</comment>
<organism evidence="9 10">
    <name type="scientific">Candidatus Olsenella excrementavium</name>
    <dbReference type="NCBI Taxonomy" id="2838709"/>
    <lineage>
        <taxon>Bacteria</taxon>
        <taxon>Bacillati</taxon>
        <taxon>Actinomycetota</taxon>
        <taxon>Coriobacteriia</taxon>
        <taxon>Coriobacteriales</taxon>
        <taxon>Atopobiaceae</taxon>
        <taxon>Olsenella</taxon>
    </lineage>
</organism>
<dbReference type="InterPro" id="IPR019533">
    <property type="entry name" value="Peptidase_S26"/>
</dbReference>
<dbReference type="EC" id="3.4.21.89" evidence="4 7"/>
<keyword evidence="7" id="KW-0812">Transmembrane</keyword>
<accession>A0A9D1ZBK4</accession>
<evidence type="ECO:0000313" key="9">
    <source>
        <dbReference type="EMBL" id="HIY80002.1"/>
    </source>
</evidence>
<dbReference type="SUPFAM" id="SSF51306">
    <property type="entry name" value="LexA/Signal peptidase"/>
    <property type="match status" value="1"/>
</dbReference>
<dbReference type="InterPro" id="IPR000223">
    <property type="entry name" value="Pept_S26A_signal_pept_1"/>
</dbReference>
<dbReference type="NCBIfam" id="TIGR02227">
    <property type="entry name" value="sigpep_I_bact"/>
    <property type="match status" value="1"/>
</dbReference>
<dbReference type="GO" id="GO:0005886">
    <property type="term" value="C:plasma membrane"/>
    <property type="evidence" value="ECO:0007669"/>
    <property type="project" value="UniProtKB-SubCell"/>
</dbReference>
<dbReference type="GO" id="GO:0006465">
    <property type="term" value="P:signal peptide processing"/>
    <property type="evidence" value="ECO:0007669"/>
    <property type="project" value="InterPro"/>
</dbReference>
<feature type="active site" evidence="6">
    <location>
        <position position="89"/>
    </location>
</feature>
<dbReference type="AlphaFoldDB" id="A0A9D1ZBK4"/>
<dbReference type="InterPro" id="IPR019758">
    <property type="entry name" value="Pept_S26A_signal_pept_1_CS"/>
</dbReference>
<dbReference type="PANTHER" id="PTHR43390">
    <property type="entry name" value="SIGNAL PEPTIDASE I"/>
    <property type="match status" value="1"/>
</dbReference>
<sequence>MRAEDDTTSERGGGVLWFLGTLALAVAVGVVLRLFVIGVYCVPSGSMLETIQIGDLVLGEKVSLALRDPEPGEIVTFDSPLVEGETLVKRVIAVGGQTVDLVDGSVVVDGVTLDEPYVGDEPTQSLSDLSGSAGITYPYVVPDDCIWVMGDNRTNSKDSRYFGPVSVDDVTSIAVLIYWPLSDFGLI</sequence>
<evidence type="ECO:0000256" key="5">
    <source>
        <dbReference type="ARBA" id="ARBA00022801"/>
    </source>
</evidence>
<dbReference type="PRINTS" id="PR00727">
    <property type="entry name" value="LEADERPTASE"/>
</dbReference>
<evidence type="ECO:0000256" key="3">
    <source>
        <dbReference type="ARBA" id="ARBA00009370"/>
    </source>
</evidence>
<comment type="subcellular location">
    <subcellularLocation>
        <location evidence="2">Cell membrane</location>
        <topology evidence="2">Single-pass type II membrane protein</topology>
    </subcellularLocation>
    <subcellularLocation>
        <location evidence="7">Membrane</location>
        <topology evidence="7">Single-pass type II membrane protein</topology>
    </subcellularLocation>
</comment>
<keyword evidence="7" id="KW-0645">Protease</keyword>
<dbReference type="EMBL" id="DXCP01000044">
    <property type="protein sequence ID" value="HIY80002.1"/>
    <property type="molecule type" value="Genomic_DNA"/>
</dbReference>
<dbReference type="PANTHER" id="PTHR43390:SF1">
    <property type="entry name" value="CHLOROPLAST PROCESSING PEPTIDASE"/>
    <property type="match status" value="1"/>
</dbReference>